<dbReference type="EMBL" id="CP053452">
    <property type="protein sequence ID" value="QJW97493.1"/>
    <property type="molecule type" value="Genomic_DNA"/>
</dbReference>
<gene>
    <name evidence="1" type="ORF">FTUN_5067</name>
</gene>
<organism evidence="1 2">
    <name type="scientific">Frigoriglobus tundricola</name>
    <dbReference type="NCBI Taxonomy" id="2774151"/>
    <lineage>
        <taxon>Bacteria</taxon>
        <taxon>Pseudomonadati</taxon>
        <taxon>Planctomycetota</taxon>
        <taxon>Planctomycetia</taxon>
        <taxon>Gemmatales</taxon>
        <taxon>Gemmataceae</taxon>
        <taxon>Frigoriglobus</taxon>
    </lineage>
</organism>
<protein>
    <submittedName>
        <fullName evidence="1">Uncharacterized protein</fullName>
    </submittedName>
</protein>
<accession>A0A6M5YWA5</accession>
<evidence type="ECO:0000313" key="1">
    <source>
        <dbReference type="EMBL" id="QJW97493.1"/>
    </source>
</evidence>
<sequence length="44" mass="5012">MLRPSIGRMKSLHSHFKIPMQISTISSPRDIDIIQPEAEVKGCY</sequence>
<dbReference type="Proteomes" id="UP000503447">
    <property type="component" value="Chromosome"/>
</dbReference>
<name>A0A6M5YWA5_9BACT</name>
<dbReference type="KEGG" id="ftj:FTUN_5067"/>
<evidence type="ECO:0000313" key="2">
    <source>
        <dbReference type="Proteomes" id="UP000503447"/>
    </source>
</evidence>
<proteinExistence type="predicted"/>
<keyword evidence="2" id="KW-1185">Reference proteome</keyword>
<reference evidence="2" key="1">
    <citation type="submission" date="2020-05" db="EMBL/GenBank/DDBJ databases">
        <title>Frigoriglobus tundricola gen. nov., sp. nov., a psychrotolerant cellulolytic planctomycete of the family Gemmataceae with two divergent copies of 16S rRNA gene.</title>
        <authorList>
            <person name="Kulichevskaya I.S."/>
            <person name="Ivanova A.A."/>
            <person name="Naumoff D.G."/>
            <person name="Beletsky A.V."/>
            <person name="Rijpstra W.I.C."/>
            <person name="Sinninghe Damste J.S."/>
            <person name="Mardanov A.V."/>
            <person name="Ravin N.V."/>
            <person name="Dedysh S.N."/>
        </authorList>
    </citation>
    <scope>NUCLEOTIDE SEQUENCE [LARGE SCALE GENOMIC DNA]</scope>
    <source>
        <strain evidence="2">PL17</strain>
    </source>
</reference>
<dbReference type="AlphaFoldDB" id="A0A6M5YWA5"/>